<evidence type="ECO:0000313" key="4">
    <source>
        <dbReference type="Proteomes" id="UP001596302"/>
    </source>
</evidence>
<gene>
    <name evidence="3" type="ORF">ACFQE5_00285</name>
</gene>
<dbReference type="EMBL" id="JBHSQW010000001">
    <property type="protein sequence ID" value="MFC5992644.1"/>
    <property type="molecule type" value="Genomic_DNA"/>
</dbReference>
<reference evidence="4" key="1">
    <citation type="journal article" date="2019" name="Int. J. Syst. Evol. Microbiol.">
        <title>The Global Catalogue of Microorganisms (GCM) 10K type strain sequencing project: providing services to taxonomists for standard genome sequencing and annotation.</title>
        <authorList>
            <consortium name="The Broad Institute Genomics Platform"/>
            <consortium name="The Broad Institute Genome Sequencing Center for Infectious Disease"/>
            <person name="Wu L."/>
            <person name="Ma J."/>
        </authorList>
    </citation>
    <scope>NUCLEOTIDE SEQUENCE [LARGE SCALE GENOMIC DNA]</scope>
    <source>
        <strain evidence="4">CCM 8391</strain>
    </source>
</reference>
<accession>A0ABW1IW70</accession>
<proteinExistence type="inferred from homology"/>
<dbReference type="Pfam" id="PF01575">
    <property type="entry name" value="MaoC_dehydratas"/>
    <property type="match status" value="1"/>
</dbReference>
<evidence type="ECO:0000313" key="3">
    <source>
        <dbReference type="EMBL" id="MFC5992644.1"/>
    </source>
</evidence>
<dbReference type="PANTHER" id="PTHR43841:SF3">
    <property type="entry name" value="(3R)-HYDROXYACYL-ACP DEHYDRATASE SUBUNIT HADB"/>
    <property type="match status" value="1"/>
</dbReference>
<dbReference type="InterPro" id="IPR003965">
    <property type="entry name" value="Fatty_acid_synthase"/>
</dbReference>
<dbReference type="InterPro" id="IPR029069">
    <property type="entry name" value="HotDog_dom_sf"/>
</dbReference>
<protein>
    <submittedName>
        <fullName evidence="3">MaoC/PaaZ C-terminal domain-containing protein</fullName>
    </submittedName>
</protein>
<dbReference type="InterPro" id="IPR002539">
    <property type="entry name" value="MaoC-like_dom"/>
</dbReference>
<dbReference type="Gene3D" id="3.10.129.10">
    <property type="entry name" value="Hotdog Thioesterase"/>
    <property type="match status" value="1"/>
</dbReference>
<dbReference type="SUPFAM" id="SSF54637">
    <property type="entry name" value="Thioesterase/thiol ester dehydrase-isomerase"/>
    <property type="match status" value="1"/>
</dbReference>
<comment type="similarity">
    <text evidence="1">Belongs to the enoyl-CoA hydratase/isomerase family.</text>
</comment>
<dbReference type="RefSeq" id="WP_379581794.1">
    <property type="nucleotide sequence ID" value="NZ_JBHSQW010000001.1"/>
</dbReference>
<dbReference type="CDD" id="cd03453">
    <property type="entry name" value="SAV4209_like"/>
    <property type="match status" value="1"/>
</dbReference>
<evidence type="ECO:0000259" key="2">
    <source>
        <dbReference type="Pfam" id="PF01575"/>
    </source>
</evidence>
<organism evidence="3 4">
    <name type="scientific">Pseudonocardia hispaniensis</name>
    <dbReference type="NCBI Taxonomy" id="904933"/>
    <lineage>
        <taxon>Bacteria</taxon>
        <taxon>Bacillati</taxon>
        <taxon>Actinomycetota</taxon>
        <taxon>Actinomycetes</taxon>
        <taxon>Pseudonocardiales</taxon>
        <taxon>Pseudonocardiaceae</taxon>
        <taxon>Pseudonocardia</taxon>
    </lineage>
</organism>
<sequence>MVSASGTDWSAIAKGDELAPLQLRITRADLVRYAGASGDFNPIHWSDRTAAAVGLPGVIAHGMLTMALAGRLVTRWVGDPAAVRSYSVRFTRPVIVPDDDTGALLELSGKVGDVHAADSDGRRVARIDITARFDGKTVLGRAAAEVVLPK</sequence>
<comment type="caution">
    <text evidence="3">The sequence shown here is derived from an EMBL/GenBank/DDBJ whole genome shotgun (WGS) entry which is preliminary data.</text>
</comment>
<evidence type="ECO:0000256" key="1">
    <source>
        <dbReference type="ARBA" id="ARBA00005254"/>
    </source>
</evidence>
<dbReference type="PANTHER" id="PTHR43841">
    <property type="entry name" value="3-HYDROXYACYL-THIOESTER DEHYDRATASE HTDX-RELATED"/>
    <property type="match status" value="1"/>
</dbReference>
<name>A0ABW1IW70_9PSEU</name>
<dbReference type="Proteomes" id="UP001596302">
    <property type="component" value="Unassembled WGS sequence"/>
</dbReference>
<keyword evidence="4" id="KW-1185">Reference proteome</keyword>
<feature type="domain" description="MaoC-like" evidence="2">
    <location>
        <begin position="21"/>
        <end position="99"/>
    </location>
</feature>
<dbReference type="PRINTS" id="PR01483">
    <property type="entry name" value="FASYNTHASE"/>
</dbReference>